<protein>
    <submittedName>
        <fullName evidence="1">Uncharacterized protein</fullName>
    </submittedName>
</protein>
<name>A0A356LIL4_9BURK</name>
<reference evidence="1 2" key="1">
    <citation type="journal article" date="2018" name="Nat. Biotechnol.">
        <title>A standardized bacterial taxonomy based on genome phylogeny substantially revises the tree of life.</title>
        <authorList>
            <person name="Parks D.H."/>
            <person name="Chuvochina M."/>
            <person name="Waite D.W."/>
            <person name="Rinke C."/>
            <person name="Skarshewski A."/>
            <person name="Chaumeil P.A."/>
            <person name="Hugenholtz P."/>
        </authorList>
    </citation>
    <scope>NUCLEOTIDE SEQUENCE [LARGE SCALE GENOMIC DNA]</scope>
    <source>
        <strain evidence="1">UBA10707</strain>
    </source>
</reference>
<dbReference type="Proteomes" id="UP000264036">
    <property type="component" value="Unassembled WGS sequence"/>
</dbReference>
<accession>A0A356LIL4</accession>
<comment type="caution">
    <text evidence="1">The sequence shown here is derived from an EMBL/GenBank/DDBJ whole genome shotgun (WGS) entry which is preliminary data.</text>
</comment>
<proteinExistence type="predicted"/>
<dbReference type="EMBL" id="DOEK01000029">
    <property type="protein sequence ID" value="HBP30411.1"/>
    <property type="molecule type" value="Genomic_DNA"/>
</dbReference>
<gene>
    <name evidence="1" type="ORF">DD666_13440</name>
</gene>
<organism evidence="1 2">
    <name type="scientific">Advenella kashmirensis</name>
    <dbReference type="NCBI Taxonomy" id="310575"/>
    <lineage>
        <taxon>Bacteria</taxon>
        <taxon>Pseudomonadati</taxon>
        <taxon>Pseudomonadota</taxon>
        <taxon>Betaproteobacteria</taxon>
        <taxon>Burkholderiales</taxon>
        <taxon>Alcaligenaceae</taxon>
    </lineage>
</organism>
<sequence>MIVQAFLHKALASIFLPIFVLTSALQVVMRLCRLFYFFAGAAVCARPVAHKRLAAIAAAQVDLLTLFIFNSCERDKKRHYRVVMLAHRIRISHKIWRANFRKFRFRH</sequence>
<evidence type="ECO:0000313" key="2">
    <source>
        <dbReference type="Proteomes" id="UP000264036"/>
    </source>
</evidence>
<evidence type="ECO:0000313" key="1">
    <source>
        <dbReference type="EMBL" id="HBP30411.1"/>
    </source>
</evidence>
<dbReference type="AlphaFoldDB" id="A0A356LIL4"/>